<dbReference type="Proteomes" id="UP000824533">
    <property type="component" value="Linkage Group LG09"/>
</dbReference>
<reference evidence="1 2" key="1">
    <citation type="journal article" date="2021" name="Front. Genet.">
        <title>Chromosome-Level Genome Assembly Reveals Significant Gene Expansion in the Toll and IMD Signaling Pathways of Dendrolimus kikuchii.</title>
        <authorList>
            <person name="Zhou J."/>
            <person name="Wu P."/>
            <person name="Xiong Z."/>
            <person name="Liu N."/>
            <person name="Zhao N."/>
            <person name="Ji M."/>
            <person name="Qiu Y."/>
            <person name="Yang B."/>
        </authorList>
    </citation>
    <scope>NUCLEOTIDE SEQUENCE [LARGE SCALE GENOMIC DNA]</scope>
    <source>
        <strain evidence="1">Ann1</strain>
    </source>
</reference>
<accession>A0ACC1D5G7</accession>
<dbReference type="EMBL" id="CM034395">
    <property type="protein sequence ID" value="KAJ0178974.1"/>
    <property type="molecule type" value="Genomic_DNA"/>
</dbReference>
<comment type="caution">
    <text evidence="1">The sequence shown here is derived from an EMBL/GenBank/DDBJ whole genome shotgun (WGS) entry which is preliminary data.</text>
</comment>
<protein>
    <submittedName>
        <fullName evidence="1">Uncharacterized protein</fullName>
    </submittedName>
</protein>
<sequence>MERVCVSAFFVSSEFESNENDKKRELDEMCEDRDMVELCENVEKTDIFDSEYDQELYEIYTIQSSSHSVQTGQGMFKRSIESDNSNSDAKRQRHDEPSTSTDKLHCETCNILVNRRYFVNHTKSIVHKNNILKSHCSLDNVSVVDSAFGQRIISYKVKNKNQSDSVFQTPELFLELIKSDIFFLIDEVLKQHSTVKINFVLHADFVQESKNLTNSFDFQTSNFIISQADDLNIFIVSLRDTLVHKISTFEKKHSGCSLTKINFIELNINKYNPLRGNSYIDLPKDIKDKQAVINVNNSDNFCFKWALLSALYPVNKNSGRLSSYTIHSNKLNFHGISFPVKLNDISKIEKQNNLSINVFGLEYDIKQKKHSVVGPLYFTKCRNSTHINLLYLQNGTVGHYCYIKSLSRLVSKQISNTNGVVNICDGCLLRFSTRDGLINHQQHDCSHITTNLPSSEKTLKNWFGQPISTDKLKFDKFQKKIKIPFVVYADFFLCSNSDRLFHFVSIIDLYVYCYGIL</sequence>
<name>A0ACC1D5G7_9NEOP</name>
<gene>
    <name evidence="1" type="ORF">K1T71_005749</name>
</gene>
<keyword evidence="2" id="KW-1185">Reference proteome</keyword>
<evidence type="ECO:0000313" key="2">
    <source>
        <dbReference type="Proteomes" id="UP000824533"/>
    </source>
</evidence>
<organism evidence="1 2">
    <name type="scientific">Dendrolimus kikuchii</name>
    <dbReference type="NCBI Taxonomy" id="765133"/>
    <lineage>
        <taxon>Eukaryota</taxon>
        <taxon>Metazoa</taxon>
        <taxon>Ecdysozoa</taxon>
        <taxon>Arthropoda</taxon>
        <taxon>Hexapoda</taxon>
        <taxon>Insecta</taxon>
        <taxon>Pterygota</taxon>
        <taxon>Neoptera</taxon>
        <taxon>Endopterygota</taxon>
        <taxon>Lepidoptera</taxon>
        <taxon>Glossata</taxon>
        <taxon>Ditrysia</taxon>
        <taxon>Bombycoidea</taxon>
        <taxon>Lasiocampidae</taxon>
        <taxon>Dendrolimus</taxon>
    </lineage>
</organism>
<evidence type="ECO:0000313" key="1">
    <source>
        <dbReference type="EMBL" id="KAJ0178974.1"/>
    </source>
</evidence>
<proteinExistence type="predicted"/>